<dbReference type="AlphaFoldDB" id="A0A375BWK5"/>
<comment type="caution">
    <text evidence="1">The sequence shown here is derived from an EMBL/GenBank/DDBJ whole genome shotgun (WGS) entry which is preliminary data.</text>
</comment>
<dbReference type="Proteomes" id="UP000256780">
    <property type="component" value="Chromosome CBM2587_a"/>
</dbReference>
<dbReference type="EMBL" id="OFSQ01000027">
    <property type="protein sequence ID" value="SOY56713.1"/>
    <property type="molecule type" value="Genomic_DNA"/>
</dbReference>
<dbReference type="RefSeq" id="WP_116356006.1">
    <property type="nucleotide sequence ID" value="NZ_LT976853.1"/>
</dbReference>
<reference evidence="1" key="1">
    <citation type="submission" date="2018-01" db="EMBL/GenBank/DDBJ databases">
        <authorList>
            <person name="Clerissi C."/>
        </authorList>
    </citation>
    <scope>NUCLEOTIDE SEQUENCE</scope>
    <source>
        <strain evidence="1">Cupriavidus sp. LMG 19464</strain>
    </source>
</reference>
<gene>
    <name evidence="1" type="ORF">CBM2587_A80013</name>
</gene>
<organism evidence="1">
    <name type="scientific">Cupriavidus taiwanensis</name>
    <dbReference type="NCBI Taxonomy" id="164546"/>
    <lineage>
        <taxon>Bacteria</taxon>
        <taxon>Pseudomonadati</taxon>
        <taxon>Pseudomonadota</taxon>
        <taxon>Betaproteobacteria</taxon>
        <taxon>Burkholderiales</taxon>
        <taxon>Burkholderiaceae</taxon>
        <taxon>Cupriavidus</taxon>
    </lineage>
</organism>
<sequence>MSEIIFESSAGLGVAAGLENRRGLWLRLVQHDNGSWHLGVTAINGNERRAVDTTVPIDGFSLPQWFTVVDAAGQWDEAAQSALLAPVPKMLGAGIGLVERSIAELNRGWSRLERERAARDAGEL</sequence>
<accession>A0A375BWK5</accession>
<evidence type="ECO:0000313" key="1">
    <source>
        <dbReference type="EMBL" id="SOY56713.1"/>
    </source>
</evidence>
<protein>
    <submittedName>
        <fullName evidence="1">Uncharacterized protein</fullName>
    </submittedName>
</protein>
<name>A0A375BWK5_9BURK</name>
<proteinExistence type="predicted"/>